<proteinExistence type="predicted"/>
<name>A0A7J6SKE8_PEROL</name>
<accession>A0A7J6SKE8</accession>
<protein>
    <submittedName>
        <fullName evidence="1">Uncharacterized protein</fullName>
    </submittedName>
</protein>
<sequence length="90" mass="9773">MIPIVTRHENGGLKLAGTIPTHHVQAELESIMRGLAPAAIVVTDETIISENSQTLSQMELTLLREGTPIGRAVDWNPLTVPHTMPTARVQ</sequence>
<dbReference type="AlphaFoldDB" id="A0A7J6SKE8"/>
<reference evidence="1 2" key="1">
    <citation type="submission" date="2020-04" db="EMBL/GenBank/DDBJ databases">
        <title>Perkinsus olseni comparative genomics.</title>
        <authorList>
            <person name="Bogema D.R."/>
        </authorList>
    </citation>
    <scope>NUCLEOTIDE SEQUENCE [LARGE SCALE GENOMIC DNA]</scope>
    <source>
        <strain evidence="1">ATCC PRA-205</strain>
    </source>
</reference>
<gene>
    <name evidence="1" type="ORF">FOZ62_030222</name>
</gene>
<dbReference type="EMBL" id="JABANM010013977">
    <property type="protein sequence ID" value="KAF4733439.1"/>
    <property type="molecule type" value="Genomic_DNA"/>
</dbReference>
<organism evidence="1 2">
    <name type="scientific">Perkinsus olseni</name>
    <name type="common">Perkinsus atlanticus</name>
    <dbReference type="NCBI Taxonomy" id="32597"/>
    <lineage>
        <taxon>Eukaryota</taxon>
        <taxon>Sar</taxon>
        <taxon>Alveolata</taxon>
        <taxon>Perkinsozoa</taxon>
        <taxon>Perkinsea</taxon>
        <taxon>Perkinsida</taxon>
        <taxon>Perkinsidae</taxon>
        <taxon>Perkinsus</taxon>
    </lineage>
</organism>
<comment type="caution">
    <text evidence="1">The sequence shown here is derived from an EMBL/GenBank/DDBJ whole genome shotgun (WGS) entry which is preliminary data.</text>
</comment>
<evidence type="ECO:0000313" key="1">
    <source>
        <dbReference type="EMBL" id="KAF4733439.1"/>
    </source>
</evidence>
<evidence type="ECO:0000313" key="2">
    <source>
        <dbReference type="Proteomes" id="UP000574390"/>
    </source>
</evidence>
<dbReference type="Proteomes" id="UP000574390">
    <property type="component" value="Unassembled WGS sequence"/>
</dbReference>